<feature type="compositionally biased region" description="Polar residues" evidence="1">
    <location>
        <begin position="41"/>
        <end position="50"/>
    </location>
</feature>
<feature type="region of interest" description="Disordered" evidence="1">
    <location>
        <begin position="1"/>
        <end position="50"/>
    </location>
</feature>
<dbReference type="AlphaFoldDB" id="A0A485M4C5"/>
<sequence length="50" mass="5733">MLQTTHYNKLYNEIYPPQEPDPELIKAQTGQVQGEDDPDRSSPQMTQENG</sequence>
<reference evidence="2" key="1">
    <citation type="submission" date="2019-03" db="EMBL/GenBank/DDBJ databases">
        <authorList>
            <person name="Hao L."/>
        </authorList>
    </citation>
    <scope>NUCLEOTIDE SEQUENCE</scope>
</reference>
<name>A0A485M4C5_9ZZZZ</name>
<dbReference type="EMBL" id="CAADRN010000323">
    <property type="protein sequence ID" value="VFU18067.1"/>
    <property type="molecule type" value="Genomic_DNA"/>
</dbReference>
<accession>A0A485M4C5</accession>
<gene>
    <name evidence="2" type="ORF">SCFA_390002</name>
</gene>
<evidence type="ECO:0000313" key="2">
    <source>
        <dbReference type="EMBL" id="VFU18067.1"/>
    </source>
</evidence>
<proteinExistence type="predicted"/>
<evidence type="ECO:0000256" key="1">
    <source>
        <dbReference type="SAM" id="MobiDB-lite"/>
    </source>
</evidence>
<organism evidence="2">
    <name type="scientific">anaerobic digester metagenome</name>
    <dbReference type="NCBI Taxonomy" id="1263854"/>
    <lineage>
        <taxon>unclassified sequences</taxon>
        <taxon>metagenomes</taxon>
        <taxon>ecological metagenomes</taxon>
    </lineage>
</organism>
<protein>
    <submittedName>
        <fullName evidence="2">Uncharacterized protein</fullName>
    </submittedName>
</protein>